<dbReference type="CDD" id="cd04730">
    <property type="entry name" value="NPD_like"/>
    <property type="match status" value="1"/>
</dbReference>
<keyword evidence="3" id="KW-0288">FMN</keyword>
<dbReference type="AlphaFoldDB" id="A0A1I5NL49"/>
<dbReference type="Gene3D" id="3.20.20.70">
    <property type="entry name" value="Aldolase class I"/>
    <property type="match status" value="1"/>
</dbReference>
<organism evidence="6 7">
    <name type="scientific">Actinomadura madurae</name>
    <dbReference type="NCBI Taxonomy" id="1993"/>
    <lineage>
        <taxon>Bacteria</taxon>
        <taxon>Bacillati</taxon>
        <taxon>Actinomycetota</taxon>
        <taxon>Actinomycetes</taxon>
        <taxon>Streptosporangiales</taxon>
        <taxon>Thermomonosporaceae</taxon>
        <taxon>Actinomadura</taxon>
    </lineage>
</organism>
<evidence type="ECO:0000256" key="2">
    <source>
        <dbReference type="ARBA" id="ARBA00022630"/>
    </source>
</evidence>
<dbReference type="InterPro" id="IPR004136">
    <property type="entry name" value="NMO"/>
</dbReference>
<name>A0A1I5NL49_9ACTN</name>
<reference evidence="6 7" key="1">
    <citation type="submission" date="2016-10" db="EMBL/GenBank/DDBJ databases">
        <authorList>
            <person name="de Groot N.N."/>
        </authorList>
    </citation>
    <scope>NUCLEOTIDE SEQUENCE [LARGE SCALE GENOMIC DNA]</scope>
    <source>
        <strain evidence="6 7">DSM 43067</strain>
    </source>
</reference>
<dbReference type="Proteomes" id="UP000183413">
    <property type="component" value="Unassembled WGS sequence"/>
</dbReference>
<dbReference type="GO" id="GO:0018580">
    <property type="term" value="F:nitronate monooxygenase activity"/>
    <property type="evidence" value="ECO:0007669"/>
    <property type="project" value="InterPro"/>
</dbReference>
<dbReference type="Pfam" id="PF03060">
    <property type="entry name" value="NMO"/>
    <property type="match status" value="1"/>
</dbReference>
<evidence type="ECO:0000313" key="6">
    <source>
        <dbReference type="EMBL" id="SFP22504.1"/>
    </source>
</evidence>
<gene>
    <name evidence="6" type="ORF">SAMN04489713_112206</name>
</gene>
<dbReference type="InParanoid" id="A0A1I5NL49"/>
<proteinExistence type="inferred from homology"/>
<evidence type="ECO:0000256" key="1">
    <source>
        <dbReference type="ARBA" id="ARBA00009881"/>
    </source>
</evidence>
<evidence type="ECO:0000313" key="7">
    <source>
        <dbReference type="Proteomes" id="UP000183413"/>
    </source>
</evidence>
<sequence>MAALPLLNHLRVPVFCAPMFLVSDPHLVVAACTAGVVGTFNHLNARTAGDFERWMDEITARLDEARRADPRRTVAPFAVNVAVRRAPLEERYDHDMEVIREHEVPLVISMNGSPRRIAETVHGYGGVLIHDVPSVELARKAVDAGADGLIALCGGAGGHTGTASPFALVPQIRRFFDGPLALAGAVSDGRGIRAAQALGADYAYMGTRFIATQECGVPTAYKELLVSQGTEDVIATDAITGLQANFLRGSIVGAGLDPAALPVPKGLFQPAIPEDVKGWRDVWSGGHGVGLIDDIPSVAELVDRLRREYLATS</sequence>
<dbReference type="EMBL" id="FOVH01000012">
    <property type="protein sequence ID" value="SFP22504.1"/>
    <property type="molecule type" value="Genomic_DNA"/>
</dbReference>
<dbReference type="STRING" id="1993.SAMN04489713_112206"/>
<dbReference type="InterPro" id="IPR013785">
    <property type="entry name" value="Aldolase_TIM"/>
</dbReference>
<evidence type="ECO:0000256" key="3">
    <source>
        <dbReference type="ARBA" id="ARBA00022643"/>
    </source>
</evidence>
<dbReference type="RefSeq" id="WP_075023086.1">
    <property type="nucleotide sequence ID" value="NZ_FOVH01000012.1"/>
</dbReference>
<keyword evidence="5 6" id="KW-0503">Monooxygenase</keyword>
<accession>A0A1I5NL49</accession>
<keyword evidence="4" id="KW-0560">Oxidoreductase</keyword>
<protein>
    <submittedName>
        <fullName evidence="6">Nitronate monooxygenase</fullName>
    </submittedName>
</protein>
<evidence type="ECO:0000256" key="4">
    <source>
        <dbReference type="ARBA" id="ARBA00023002"/>
    </source>
</evidence>
<keyword evidence="2" id="KW-0285">Flavoprotein</keyword>
<dbReference type="eggNOG" id="COG2070">
    <property type="taxonomic scope" value="Bacteria"/>
</dbReference>
<dbReference type="SUPFAM" id="SSF51412">
    <property type="entry name" value="Inosine monophosphate dehydrogenase (IMPDH)"/>
    <property type="match status" value="1"/>
</dbReference>
<dbReference type="PANTHER" id="PTHR42747:SF4">
    <property type="entry name" value="BLR1330 PROTEIN"/>
    <property type="match status" value="1"/>
</dbReference>
<comment type="similarity">
    <text evidence="1">Belongs to the nitronate monooxygenase family. NMO class I subfamily.</text>
</comment>
<dbReference type="PANTHER" id="PTHR42747">
    <property type="entry name" value="NITRONATE MONOOXYGENASE-RELATED"/>
    <property type="match status" value="1"/>
</dbReference>
<keyword evidence="7" id="KW-1185">Reference proteome</keyword>
<evidence type="ECO:0000256" key="5">
    <source>
        <dbReference type="ARBA" id="ARBA00023033"/>
    </source>
</evidence>